<sequence>MLVTAARHVSLSQTNTWIGIEFISPRAGEILANYQDYKVEFKIEKSGIIVLGLDLYDEKGNFVESLKPAKGADSLSNIEYEAWAYVKLEVPLSITLPARFKLKVLATTKYDLLCSKFSKLFNIWEQ</sequence>
<dbReference type="EMBL" id="CAJVPQ010000374">
    <property type="protein sequence ID" value="CAG8476009.1"/>
    <property type="molecule type" value="Genomic_DNA"/>
</dbReference>
<proteinExistence type="predicted"/>
<dbReference type="AlphaFoldDB" id="A0A9N8Z6A0"/>
<keyword evidence="2" id="KW-1185">Reference proteome</keyword>
<evidence type="ECO:0000313" key="2">
    <source>
        <dbReference type="Proteomes" id="UP000789570"/>
    </source>
</evidence>
<dbReference type="Proteomes" id="UP000789570">
    <property type="component" value="Unassembled WGS sequence"/>
</dbReference>
<accession>A0A9N8Z6A0</accession>
<protein>
    <submittedName>
        <fullName evidence="1">17556_t:CDS:1</fullName>
    </submittedName>
</protein>
<gene>
    <name evidence="1" type="ORF">FCALED_LOCUS2469</name>
</gene>
<name>A0A9N8Z6A0_9GLOM</name>
<comment type="caution">
    <text evidence="1">The sequence shown here is derived from an EMBL/GenBank/DDBJ whole genome shotgun (WGS) entry which is preliminary data.</text>
</comment>
<reference evidence="1" key="1">
    <citation type="submission" date="2021-06" db="EMBL/GenBank/DDBJ databases">
        <authorList>
            <person name="Kallberg Y."/>
            <person name="Tangrot J."/>
            <person name="Rosling A."/>
        </authorList>
    </citation>
    <scope>NUCLEOTIDE SEQUENCE</scope>
    <source>
        <strain evidence="1">UK204</strain>
    </source>
</reference>
<evidence type="ECO:0000313" key="1">
    <source>
        <dbReference type="EMBL" id="CAG8476009.1"/>
    </source>
</evidence>
<organism evidence="1 2">
    <name type="scientific">Funneliformis caledonium</name>
    <dbReference type="NCBI Taxonomy" id="1117310"/>
    <lineage>
        <taxon>Eukaryota</taxon>
        <taxon>Fungi</taxon>
        <taxon>Fungi incertae sedis</taxon>
        <taxon>Mucoromycota</taxon>
        <taxon>Glomeromycotina</taxon>
        <taxon>Glomeromycetes</taxon>
        <taxon>Glomerales</taxon>
        <taxon>Glomeraceae</taxon>
        <taxon>Funneliformis</taxon>
    </lineage>
</organism>